<name>A0AAD5RQM4_9PEZI</name>
<protein>
    <submittedName>
        <fullName evidence="3">UBX domain-containing protein</fullName>
    </submittedName>
</protein>
<evidence type="ECO:0000313" key="4">
    <source>
        <dbReference type="Proteomes" id="UP001201980"/>
    </source>
</evidence>
<dbReference type="GO" id="GO:0005634">
    <property type="term" value="C:nucleus"/>
    <property type="evidence" value="ECO:0007669"/>
    <property type="project" value="TreeGrafter"/>
</dbReference>
<dbReference type="GO" id="GO:0006886">
    <property type="term" value="P:intracellular protein transport"/>
    <property type="evidence" value="ECO:0007669"/>
    <property type="project" value="TreeGrafter"/>
</dbReference>
<gene>
    <name evidence="3" type="ORF">MKZ38_001920</name>
</gene>
<evidence type="ECO:0000259" key="2">
    <source>
        <dbReference type="Pfam" id="PF11470"/>
    </source>
</evidence>
<feature type="compositionally biased region" description="Low complexity" evidence="1">
    <location>
        <begin position="232"/>
        <end position="256"/>
    </location>
</feature>
<dbReference type="Pfam" id="PF11470">
    <property type="entry name" value="TUG-UBL1"/>
    <property type="match status" value="1"/>
</dbReference>
<feature type="domain" description="TUG ubiquitin-like" evidence="2">
    <location>
        <begin position="8"/>
        <end position="71"/>
    </location>
</feature>
<organism evidence="3 4">
    <name type="scientific">Zalerion maritima</name>
    <dbReference type="NCBI Taxonomy" id="339359"/>
    <lineage>
        <taxon>Eukaryota</taxon>
        <taxon>Fungi</taxon>
        <taxon>Dikarya</taxon>
        <taxon>Ascomycota</taxon>
        <taxon>Pezizomycotina</taxon>
        <taxon>Sordariomycetes</taxon>
        <taxon>Lulworthiomycetidae</taxon>
        <taxon>Lulworthiales</taxon>
        <taxon>Lulworthiaceae</taxon>
        <taxon>Zalerion</taxon>
    </lineage>
</organism>
<dbReference type="InterPro" id="IPR029071">
    <property type="entry name" value="Ubiquitin-like_domsf"/>
</dbReference>
<dbReference type="GO" id="GO:0005737">
    <property type="term" value="C:cytoplasm"/>
    <property type="evidence" value="ECO:0007669"/>
    <property type="project" value="TreeGrafter"/>
</dbReference>
<dbReference type="GO" id="GO:0012506">
    <property type="term" value="C:vesicle membrane"/>
    <property type="evidence" value="ECO:0007669"/>
    <property type="project" value="TreeGrafter"/>
</dbReference>
<dbReference type="Proteomes" id="UP001201980">
    <property type="component" value="Unassembled WGS sequence"/>
</dbReference>
<feature type="compositionally biased region" description="Polar residues" evidence="1">
    <location>
        <begin position="219"/>
        <end position="231"/>
    </location>
</feature>
<evidence type="ECO:0000256" key="1">
    <source>
        <dbReference type="SAM" id="MobiDB-lite"/>
    </source>
</evidence>
<proteinExistence type="predicted"/>
<dbReference type="Gene3D" id="3.10.20.90">
    <property type="entry name" value="Phosphatidylinositol 3-kinase Catalytic Subunit, Chain A, domain 1"/>
    <property type="match status" value="1"/>
</dbReference>
<keyword evidence="4" id="KW-1185">Reference proteome</keyword>
<sequence length="519" mass="56790">MSSNVTIITSDLKRAVVKATPGTYLADVLQQACKKLGLNNDNYQLKHGQKVVDLSIQFRLSGLSAGARLDLVYKSKTASVISLTLQLPSGERIPSQFPSNFSIWQILRQYESGKAGEGRNLEITQRGYPVITQGGGRGQLLHEMPVVTVVQRELRELEDFKKTLSQLGFNTGPILVRLDFRKTSFPLHEAMGKVEAMFADQEGTISADISKPEPAHSKPNASQEPTPDQAKQQNQPSQPMSPSTVQQQAPESSSSVPAPPRPAHHQSEHDLISFDTPNSQAGPSGSAPTISVDSLAPTHVFAAPSNNTPAAARLKFNEDNYTPTVEHAVAYQHRLQGTGQNKRLLSDQELEQKAAAKNARLNQVKSVDIRVRFPDNTSVDWTMGPDATGARVYEAVRSVMTKPSTKFHLALLPNQRIKDSSGTDKDLLIKGYELKGRVLLNIVLENNGTPGSARRTSFLKPEYAKKAEQVAVPEIPDLRDDSEDKESLGNMFKNLGANMSKEAGSAAKKLPKWFKTGKK</sequence>
<evidence type="ECO:0000313" key="3">
    <source>
        <dbReference type="EMBL" id="KAJ2901366.1"/>
    </source>
</evidence>
<reference evidence="3" key="1">
    <citation type="submission" date="2022-07" db="EMBL/GenBank/DDBJ databases">
        <title>Draft genome sequence of Zalerion maritima ATCC 34329, a (micro)plastics degrading marine fungus.</title>
        <authorList>
            <person name="Paco A."/>
            <person name="Goncalves M.F.M."/>
            <person name="Rocha-Santos T.A.P."/>
            <person name="Alves A."/>
        </authorList>
    </citation>
    <scope>NUCLEOTIDE SEQUENCE</scope>
    <source>
        <strain evidence="3">ATCC 34329</strain>
    </source>
</reference>
<comment type="caution">
    <text evidence="3">The sequence shown here is derived from an EMBL/GenBank/DDBJ whole genome shotgun (WGS) entry which is preliminary data.</text>
</comment>
<dbReference type="EMBL" id="JAKWBI020000155">
    <property type="protein sequence ID" value="KAJ2901366.1"/>
    <property type="molecule type" value="Genomic_DNA"/>
</dbReference>
<dbReference type="PANTHER" id="PTHR46467">
    <property type="entry name" value="TETHER CONTAINING UBX DOMAIN FOR GLUT4"/>
    <property type="match status" value="1"/>
</dbReference>
<feature type="region of interest" description="Disordered" evidence="1">
    <location>
        <begin position="207"/>
        <end position="267"/>
    </location>
</feature>
<accession>A0AAD5RQM4</accession>
<dbReference type="InterPro" id="IPR021569">
    <property type="entry name" value="TUG-UBL1"/>
</dbReference>
<dbReference type="SUPFAM" id="SSF54236">
    <property type="entry name" value="Ubiquitin-like"/>
    <property type="match status" value="2"/>
</dbReference>
<dbReference type="AlphaFoldDB" id="A0AAD5RQM4"/>
<dbReference type="CDD" id="cd16105">
    <property type="entry name" value="Ubl_ASPSCR1_like"/>
    <property type="match status" value="1"/>
</dbReference>
<dbReference type="PANTHER" id="PTHR46467:SF1">
    <property type="entry name" value="TETHER CONTAINING UBX DOMAIN FOR GLUT4"/>
    <property type="match status" value="1"/>
</dbReference>